<gene>
    <name evidence="2" type="ORF">Cha6605_3194</name>
</gene>
<reference evidence="2 3" key="1">
    <citation type="submission" date="2012-05" db="EMBL/GenBank/DDBJ databases">
        <title>Finished chromosome of genome of Chamaesiphon sp. PCC 6605.</title>
        <authorList>
            <consortium name="US DOE Joint Genome Institute"/>
            <person name="Gugger M."/>
            <person name="Coursin T."/>
            <person name="Rippka R."/>
            <person name="Tandeau De Marsac N."/>
            <person name="Huntemann M."/>
            <person name="Wei C.-L."/>
            <person name="Han J."/>
            <person name="Detter J.C."/>
            <person name="Han C."/>
            <person name="Tapia R."/>
            <person name="Chen A."/>
            <person name="Kyrpides N."/>
            <person name="Mavromatis K."/>
            <person name="Markowitz V."/>
            <person name="Szeto E."/>
            <person name="Ivanova N."/>
            <person name="Pagani I."/>
            <person name="Pati A."/>
            <person name="Goodwin L."/>
            <person name="Nordberg H.P."/>
            <person name="Cantor M.N."/>
            <person name="Hua S.X."/>
            <person name="Woyke T."/>
            <person name="Kerfeld C.A."/>
        </authorList>
    </citation>
    <scope>NUCLEOTIDE SEQUENCE [LARGE SCALE GENOMIC DNA]</scope>
    <source>
        <strain evidence="3">ATCC 27169 / PCC 6605</strain>
    </source>
</reference>
<keyword evidence="3" id="KW-1185">Reference proteome</keyword>
<dbReference type="GO" id="GO:0005524">
    <property type="term" value="F:ATP binding"/>
    <property type="evidence" value="ECO:0007669"/>
    <property type="project" value="InterPro"/>
</dbReference>
<dbReference type="Gene3D" id="3.40.50.300">
    <property type="entry name" value="P-loop containing nucleotide triphosphate hydrolases"/>
    <property type="match status" value="1"/>
</dbReference>
<dbReference type="RefSeq" id="WP_015160345.1">
    <property type="nucleotide sequence ID" value="NC_019697.1"/>
</dbReference>
<dbReference type="CDD" id="cd00009">
    <property type="entry name" value="AAA"/>
    <property type="match status" value="1"/>
</dbReference>
<dbReference type="AlphaFoldDB" id="K9UID1"/>
<evidence type="ECO:0000259" key="1">
    <source>
        <dbReference type="Pfam" id="PF07728"/>
    </source>
</evidence>
<evidence type="ECO:0000313" key="2">
    <source>
        <dbReference type="EMBL" id="AFY94206.1"/>
    </source>
</evidence>
<dbReference type="KEGG" id="cmp:Cha6605_3194"/>
<organism evidence="2 3">
    <name type="scientific">Chamaesiphon minutus (strain ATCC 27169 / PCC 6605)</name>
    <dbReference type="NCBI Taxonomy" id="1173020"/>
    <lineage>
        <taxon>Bacteria</taxon>
        <taxon>Bacillati</taxon>
        <taxon>Cyanobacteriota</taxon>
        <taxon>Cyanophyceae</taxon>
        <taxon>Gomontiellales</taxon>
        <taxon>Chamaesiphonaceae</taxon>
        <taxon>Chamaesiphon</taxon>
    </lineage>
</organism>
<protein>
    <submittedName>
        <fullName evidence="2">ATPase family protein associated with various cellular activities (AAA)</fullName>
    </submittedName>
</protein>
<dbReference type="EMBL" id="CP003600">
    <property type="protein sequence ID" value="AFY94206.1"/>
    <property type="molecule type" value="Genomic_DNA"/>
</dbReference>
<dbReference type="SUPFAM" id="SSF52540">
    <property type="entry name" value="P-loop containing nucleoside triphosphate hydrolases"/>
    <property type="match status" value="1"/>
</dbReference>
<dbReference type="PATRIC" id="fig|1173020.3.peg.3655"/>
<dbReference type="STRING" id="1173020.Cha6605_3194"/>
<accession>K9UID1</accession>
<dbReference type="Proteomes" id="UP000010366">
    <property type="component" value="Chromosome"/>
</dbReference>
<dbReference type="eggNOG" id="COG0714">
    <property type="taxonomic scope" value="Bacteria"/>
</dbReference>
<feature type="domain" description="ATPase dynein-related AAA" evidence="1">
    <location>
        <begin position="23"/>
        <end position="113"/>
    </location>
</feature>
<name>K9UID1_CHAP6</name>
<dbReference type="InterPro" id="IPR011704">
    <property type="entry name" value="ATPase_dyneun-rel_AAA"/>
</dbReference>
<dbReference type="HOGENOM" id="CLU_053995_1_1_3"/>
<sequence>MNPEELKTYLDRVITNNLKISTMIWGAPGIGKSSIVKQIALAHQLEFIDLRLSQLAPTDLRGLPVAENGVSKWFPPEFLPQQGQGILFLDEINMAPPAMQGMAQQLILDRRVGGYVVPEGWFVWAAGNRKEDRAGVFDMPAPLANRFLHLQVEPDFESFKAYALAQGVHEQIIAFISFRPSLLYKVDLQQPAWCSPRSWMMASSLHYSGLDLAPAIGIAASAEFQAFTLMYRMLPDLTPIFEGKGSDISFPLEPSARYATAIGLTVHAAGDVQRAYHAFQWLSQVATAEWVQLFVADLCGLMRSRGQLGAFAALIAKDPAIQKFLQDYRQLVAM</sequence>
<proteinExistence type="predicted"/>
<evidence type="ECO:0000313" key="3">
    <source>
        <dbReference type="Proteomes" id="UP000010366"/>
    </source>
</evidence>
<dbReference type="GO" id="GO:0016887">
    <property type="term" value="F:ATP hydrolysis activity"/>
    <property type="evidence" value="ECO:0007669"/>
    <property type="project" value="InterPro"/>
</dbReference>
<dbReference type="OrthoDB" id="9808317at2"/>
<dbReference type="InterPro" id="IPR027417">
    <property type="entry name" value="P-loop_NTPase"/>
</dbReference>
<dbReference type="Pfam" id="PF07728">
    <property type="entry name" value="AAA_5"/>
    <property type="match status" value="1"/>
</dbReference>